<protein>
    <submittedName>
        <fullName evidence="1">Uncharacterized protein</fullName>
    </submittedName>
</protein>
<evidence type="ECO:0000313" key="1">
    <source>
        <dbReference type="EMBL" id="KZB66689.1"/>
    </source>
</evidence>
<dbReference type="EMBL" id="LPVY01000005">
    <property type="protein sequence ID" value="KZB66689.1"/>
    <property type="molecule type" value="Genomic_DNA"/>
</dbReference>
<dbReference type="Proteomes" id="UP000076335">
    <property type="component" value="Unassembled WGS sequence"/>
</dbReference>
<reference evidence="1 2" key="1">
    <citation type="submission" date="2015-12" db="EMBL/GenBank/DDBJ databases">
        <title>Genome sequence of Thalassospira lucentensis MCCC 1A02072.</title>
        <authorList>
            <person name="Lu L."/>
            <person name="Lai Q."/>
            <person name="Shao Z."/>
            <person name="Qian P."/>
        </authorList>
    </citation>
    <scope>NUCLEOTIDE SEQUENCE [LARGE SCALE GENOMIC DNA]</scope>
    <source>
        <strain evidence="1 2">MCCC 1A02072</strain>
    </source>
</reference>
<organism evidence="1 2">
    <name type="scientific">Thalassospira lucentensis</name>
    <dbReference type="NCBI Taxonomy" id="168935"/>
    <lineage>
        <taxon>Bacteria</taxon>
        <taxon>Pseudomonadati</taxon>
        <taxon>Pseudomonadota</taxon>
        <taxon>Alphaproteobacteria</taxon>
        <taxon>Rhodospirillales</taxon>
        <taxon>Thalassospiraceae</taxon>
        <taxon>Thalassospira</taxon>
    </lineage>
</organism>
<proteinExistence type="predicted"/>
<gene>
    <name evidence="1" type="ORF">AUP42_14185</name>
</gene>
<comment type="caution">
    <text evidence="1">The sequence shown here is derived from an EMBL/GenBank/DDBJ whole genome shotgun (WGS) entry which is preliminary data.</text>
</comment>
<dbReference type="RefSeq" id="WP_062949908.1">
    <property type="nucleotide sequence ID" value="NZ_LPVY01000005.1"/>
</dbReference>
<evidence type="ECO:0000313" key="2">
    <source>
        <dbReference type="Proteomes" id="UP000076335"/>
    </source>
</evidence>
<sequence length="70" mass="8047">MKSAFVASGPMRFFAFVKTILILEMQLARYAYAPIFLDLKMSLRQNRSSGDMPNRIRGRIWTACHHAKKG</sequence>
<dbReference type="AlphaFoldDB" id="A0A154L816"/>
<accession>A0A154L816</accession>
<name>A0A154L816_9PROT</name>